<keyword evidence="3" id="KW-1185">Reference proteome</keyword>
<dbReference type="GeneID" id="96288018"/>
<comment type="caution">
    <text evidence="2">The sequence shown here is derived from an EMBL/GenBank/DDBJ whole genome shotgun (WGS) entry which is preliminary data.</text>
</comment>
<dbReference type="EMBL" id="BLIR01000001">
    <property type="protein sequence ID" value="GFE35335.1"/>
    <property type="molecule type" value="Genomic_DNA"/>
</dbReference>
<dbReference type="RefSeq" id="WP_159741863.1">
    <property type="nucleotide sequence ID" value="NZ_BLIR01000001.1"/>
</dbReference>
<gene>
    <name evidence="1" type="ORF">Stube_00080</name>
    <name evidence="2" type="ORF">Stube_69810</name>
</gene>
<proteinExistence type="predicted"/>
<evidence type="ECO:0000313" key="1">
    <source>
        <dbReference type="EMBL" id="GFE35335.1"/>
    </source>
</evidence>
<dbReference type="OrthoDB" id="568465at2"/>
<sequence>MWLQADAVQMRDTVRAQAWLPLTAAEVREVLTSPSRRITGSREQFTAVVAEALGDIADDLRTDRALRAQLWHRRRRNNDWVSYVPAEEREMSTWLARELERRLRDRAAVLREVEINPRLAETDGDIPDLLAVAHTTGAQALSVPGEVKCSWHRQVVTAIRDQLGLRYLQGPQGTTGVYVAVYFGGSAWDTGDSRRTQSARRSLDRLRQELRQHAADLAGHGITAHVCVLDAWLEADALSDQSPG</sequence>
<accession>A0A640V1C4</accession>
<organism evidence="2 3">
    <name type="scientific">Streptomyces tubercidicus</name>
    <dbReference type="NCBI Taxonomy" id="47759"/>
    <lineage>
        <taxon>Bacteria</taxon>
        <taxon>Bacillati</taxon>
        <taxon>Actinomycetota</taxon>
        <taxon>Actinomycetes</taxon>
        <taxon>Kitasatosporales</taxon>
        <taxon>Streptomycetaceae</taxon>
        <taxon>Streptomyces</taxon>
    </lineage>
</organism>
<dbReference type="Proteomes" id="UP000431826">
    <property type="component" value="Unassembled WGS sequence"/>
</dbReference>
<protein>
    <submittedName>
        <fullName evidence="2">Uncharacterized protein</fullName>
    </submittedName>
</protein>
<evidence type="ECO:0000313" key="3">
    <source>
        <dbReference type="Proteomes" id="UP000431826"/>
    </source>
</evidence>
<dbReference type="AlphaFoldDB" id="A0A640V1C4"/>
<reference evidence="2 3" key="1">
    <citation type="submission" date="2019-12" db="EMBL/GenBank/DDBJ databases">
        <title>Whole genome shotgun sequence of Streptomyces tubercidicus NBRC 13090.</title>
        <authorList>
            <person name="Ichikawa N."/>
            <person name="Kimura A."/>
            <person name="Kitahashi Y."/>
            <person name="Komaki H."/>
            <person name="Tamura T."/>
        </authorList>
    </citation>
    <scope>NUCLEOTIDE SEQUENCE [LARGE SCALE GENOMIC DNA]</scope>
    <source>
        <strain evidence="2 3">NBRC 13090</strain>
    </source>
</reference>
<name>A0A640V1C4_9ACTN</name>
<evidence type="ECO:0000313" key="2">
    <source>
        <dbReference type="EMBL" id="GFE42308.1"/>
    </source>
</evidence>
<dbReference type="EMBL" id="BLIR01000003">
    <property type="protein sequence ID" value="GFE42308.1"/>
    <property type="molecule type" value="Genomic_DNA"/>
</dbReference>